<dbReference type="EMBL" id="DRTT01000063">
    <property type="protein sequence ID" value="HHF98258.1"/>
    <property type="molecule type" value="Genomic_DNA"/>
</dbReference>
<proteinExistence type="predicted"/>
<accession>A0A7V5HYG6</accession>
<feature type="chain" id="PRO_5031092255" evidence="2">
    <location>
        <begin position="26"/>
        <end position="181"/>
    </location>
</feature>
<feature type="non-terminal residue" evidence="3">
    <location>
        <position position="181"/>
    </location>
</feature>
<organism evidence="3">
    <name type="scientific">Aerophobetes bacterium</name>
    <dbReference type="NCBI Taxonomy" id="2030807"/>
    <lineage>
        <taxon>Bacteria</taxon>
        <taxon>Candidatus Aerophobota</taxon>
    </lineage>
</organism>
<name>A0A7V5HYG6_UNCAE</name>
<dbReference type="AlphaFoldDB" id="A0A7V5HYG6"/>
<protein>
    <submittedName>
        <fullName evidence="3">Uncharacterized protein</fullName>
    </submittedName>
</protein>
<evidence type="ECO:0000313" key="3">
    <source>
        <dbReference type="EMBL" id="HHF98258.1"/>
    </source>
</evidence>
<reference evidence="3" key="1">
    <citation type="journal article" date="2020" name="mSystems">
        <title>Genome- and Community-Level Interaction Insights into Carbon Utilization and Element Cycling Functions of Hydrothermarchaeota in Hydrothermal Sediment.</title>
        <authorList>
            <person name="Zhou Z."/>
            <person name="Liu Y."/>
            <person name="Xu W."/>
            <person name="Pan J."/>
            <person name="Luo Z.H."/>
            <person name="Li M."/>
        </authorList>
    </citation>
    <scope>NUCLEOTIDE SEQUENCE [LARGE SCALE GENOMIC DNA]</scope>
    <source>
        <strain evidence="3">HyVt-92</strain>
    </source>
</reference>
<gene>
    <name evidence="3" type="ORF">ENL39_02075</name>
</gene>
<comment type="caution">
    <text evidence="3">The sequence shown here is derived from an EMBL/GenBank/DDBJ whole genome shotgun (WGS) entry which is preliminary data.</text>
</comment>
<keyword evidence="1" id="KW-0175">Coiled coil</keyword>
<dbReference type="Proteomes" id="UP000886070">
    <property type="component" value="Unassembled WGS sequence"/>
</dbReference>
<feature type="signal peptide" evidence="2">
    <location>
        <begin position="1"/>
        <end position="25"/>
    </location>
</feature>
<feature type="coiled-coil region" evidence="1">
    <location>
        <begin position="101"/>
        <end position="170"/>
    </location>
</feature>
<evidence type="ECO:0000256" key="1">
    <source>
        <dbReference type="SAM" id="Coils"/>
    </source>
</evidence>
<sequence length="181" mass="20382">MLKKVVKNFLIFLAGFTVIASFAWAQESSPSTEVEELIVQIQALRAEISQLKEMVDQAREIAVDSRLEAEKFKEETLYRLGLWRTRLGEGMMMSLSAKKASERAEEAAKSASEQIELVLKRMKGVEERFGILSKKVEEEISARIKLEEKSTELERKLALLSQDVESLKTDVALAKEMAATA</sequence>
<feature type="coiled-coil region" evidence="1">
    <location>
        <begin position="34"/>
        <end position="75"/>
    </location>
</feature>
<evidence type="ECO:0000256" key="2">
    <source>
        <dbReference type="SAM" id="SignalP"/>
    </source>
</evidence>
<keyword evidence="2" id="KW-0732">Signal</keyword>